<evidence type="ECO:0000256" key="1">
    <source>
        <dbReference type="SAM" id="MobiDB-lite"/>
    </source>
</evidence>
<protein>
    <submittedName>
        <fullName evidence="2">Uncharacterized protein</fullName>
    </submittedName>
</protein>
<dbReference type="KEGG" id="scor:J3U87_29365"/>
<evidence type="ECO:0000313" key="2">
    <source>
        <dbReference type="EMBL" id="QTD49713.1"/>
    </source>
</evidence>
<accession>A0A8A4TJE4</accession>
<name>A0A8A4TJE4_SULCO</name>
<proteinExistence type="predicted"/>
<evidence type="ECO:0000313" key="3">
    <source>
        <dbReference type="Proteomes" id="UP000663929"/>
    </source>
</evidence>
<dbReference type="RefSeq" id="WP_237379344.1">
    <property type="nucleotide sequence ID" value="NZ_CP071793.1"/>
</dbReference>
<organism evidence="2 3">
    <name type="scientific">Sulfidibacter corallicola</name>
    <dbReference type="NCBI Taxonomy" id="2818388"/>
    <lineage>
        <taxon>Bacteria</taxon>
        <taxon>Pseudomonadati</taxon>
        <taxon>Acidobacteriota</taxon>
        <taxon>Holophagae</taxon>
        <taxon>Acanthopleuribacterales</taxon>
        <taxon>Acanthopleuribacteraceae</taxon>
        <taxon>Sulfidibacter</taxon>
    </lineage>
</organism>
<sequence length="1451" mass="163181">MSYRPVQSGGDHRRFQSTPLVPTHQLPSFTQRQSSIHGRHISGISPGVPAQIGGLTTPIGHQPHRGASTRKRSLVSTISPGVTTPVTNLAKRPRTTRTPTDAHMPDFEGIRRTRLTDQLKTRKGDGNFSRELGHLYGTFLRRRDWQDAATQSMHRRVTQFQAEFKQHKRDAIQNLLGQQKKTQPKKHGPGYWADKSKRIQADRAKDKGYYAAASGSPLAKNPTYYGMNMQGKSWMVAMTELRVIRKHLGHRHNQLGRYQHHVTELRFPGGTRILAVNEKGGGGGTTRMKWPLPGLSKVKGNTAMLDLSYPNIQTIVRRSLLAKTAGSAGYSDAQLAQLMLRVLGGDETAIAEMAKVPIRLGTLPVTYEKDLVMTRDGVAFGSDWHRKPAYKPGGEKKYYTDLDQAVGGVTARDAVLNIMSILFLAEPRHALGTWLSTEQALHMIANGSLTFADMLGDLGGNIAHGGLFPGQNYLRDPVKKGALTAQQKRLAMPLVDHYGHVPDAQKNPTHPMSQAVMKSLFLEMLASETGVQVNHGKQFLQNREARHLERVFDSLHLKARPIALKPPNSDVQPPTMSPEKMCIDRMNQAKQRYTDARDDDGRAQALAEMKQALNLALQTFFPAQTKTLDAFFASGDHHGEWQRTQAKLLATNSLEARLEVFEEVQDLIHDELGDLAEDLGQSPAFYNRFQLLPEARQEEVSRLLLQDTGLQKSGSFRPGTPLKLTGNPSQDLKRLLVQIQKDRSANDFQVHLEQFFTEIEKLPKGDERHALLLESQKVLRGLNSKTWRDLDQLGSLGHLFGRRRIPLIDRDFALQGLDLRQWHTHGDNRCAYNGFAMGLMALVHQNRIDPATVAGVLGVSPEHMQELRQLAATVFTDDGDVGNALLLQGVLQDRLRTIALRGLQHNMTVANQIWENVEQEIRHRVFTLCNVPDYHVSTDLFRDQPEIQRYMDQVAQGLVLGFRLATDQPNGQTRLRVLGANNRRREREAVAAYIQKFETAYQGSKIKPSPHLTALVRLEANLDQADHDALREALQAHMDTRFAIIGSQDRRHRILNMYTAAMFHNRDAWGGPLELQSLGRAFGVQVALLTPFGVNDGGPGFGSAVFSWNTHPVVNTTSLSENECAILRRLELIHGEPLPARNPRMRFKPHTRAQVIAKLQDHATGQNSLAQRFLHLYDAHYRQPPVIAMNNPNAVHWSAVSLRDGTFDVAHRIFHPPPRQILPQLGLAQPKPKPKPSEPKPKTSFEQAFETVTKLALENDIRDPVALAALFDNLGWKADTRVEDRHKVARYCQYIVNDFVKGIALDDQIRNSGNFNLVSETIGRQVVQKGIIDKTKIVNAFKRAGFSPQSPTHASRLQERTRELVTAGLPKYLNRKFGIDLNQLLEQDRRDYVKVYNFLKGQAIAARDRGLQMPPDQLLLAFHYYHPENPERRDPSLDMNRIFQKFVRQSG</sequence>
<feature type="compositionally biased region" description="Polar residues" evidence="1">
    <location>
        <begin position="16"/>
        <end position="25"/>
    </location>
</feature>
<gene>
    <name evidence="2" type="ORF">J3U87_29365</name>
</gene>
<feature type="region of interest" description="Disordered" evidence="1">
    <location>
        <begin position="1"/>
        <end position="25"/>
    </location>
</feature>
<reference evidence="2" key="1">
    <citation type="submission" date="2021-03" db="EMBL/GenBank/DDBJ databases">
        <title>Acanthopleuribacteraceae sp. M133.</title>
        <authorList>
            <person name="Wang G."/>
        </authorList>
    </citation>
    <scope>NUCLEOTIDE SEQUENCE</scope>
    <source>
        <strain evidence="2">M133</strain>
    </source>
</reference>
<dbReference type="CDD" id="cd22744">
    <property type="entry name" value="OTU"/>
    <property type="match status" value="1"/>
</dbReference>
<keyword evidence="3" id="KW-1185">Reference proteome</keyword>
<dbReference type="Proteomes" id="UP000663929">
    <property type="component" value="Chromosome"/>
</dbReference>
<feature type="region of interest" description="Disordered" evidence="1">
    <location>
        <begin position="1220"/>
        <end position="1244"/>
    </location>
</feature>
<dbReference type="EMBL" id="CP071793">
    <property type="protein sequence ID" value="QTD49713.1"/>
    <property type="molecule type" value="Genomic_DNA"/>
</dbReference>